<feature type="transmembrane region" description="Helical" evidence="7">
    <location>
        <begin position="230"/>
        <end position="255"/>
    </location>
</feature>
<proteinExistence type="predicted"/>
<dbReference type="Gene3D" id="1.20.1250.20">
    <property type="entry name" value="MFS general substrate transporter like domains"/>
    <property type="match status" value="1"/>
</dbReference>
<feature type="transmembrane region" description="Helical" evidence="7">
    <location>
        <begin position="55"/>
        <end position="75"/>
    </location>
</feature>
<feature type="domain" description="Major facilitator superfamily (MFS) profile" evidence="8">
    <location>
        <begin position="20"/>
        <end position="409"/>
    </location>
</feature>
<dbReference type="CDD" id="cd06173">
    <property type="entry name" value="MFS_MefA_like"/>
    <property type="match status" value="1"/>
</dbReference>
<evidence type="ECO:0000256" key="4">
    <source>
        <dbReference type="ARBA" id="ARBA00022692"/>
    </source>
</evidence>
<gene>
    <name evidence="9" type="ORF">FE782_13275</name>
</gene>
<dbReference type="GO" id="GO:0005886">
    <property type="term" value="C:plasma membrane"/>
    <property type="evidence" value="ECO:0007669"/>
    <property type="project" value="UniProtKB-SubCell"/>
</dbReference>
<dbReference type="InterPro" id="IPR020846">
    <property type="entry name" value="MFS_dom"/>
</dbReference>
<organism evidence="9 10">
    <name type="scientific">Paenibacillus antri</name>
    <dbReference type="NCBI Taxonomy" id="2582848"/>
    <lineage>
        <taxon>Bacteria</taxon>
        <taxon>Bacillati</taxon>
        <taxon>Bacillota</taxon>
        <taxon>Bacilli</taxon>
        <taxon>Bacillales</taxon>
        <taxon>Paenibacillaceae</taxon>
        <taxon>Paenibacillus</taxon>
    </lineage>
</organism>
<dbReference type="Proteomes" id="UP000309676">
    <property type="component" value="Unassembled WGS sequence"/>
</dbReference>
<feature type="transmembrane region" description="Helical" evidence="7">
    <location>
        <begin position="154"/>
        <end position="172"/>
    </location>
</feature>
<name>A0A5R9G6D1_9BACL</name>
<sequence length="422" mass="45766">MSIPYQAHSPSVRSLFSNRIVQSVLLSGLLLQMGIWIRNFAILLFVTEQTNKDPVAIALISVAEFAPIFVFSFIGGTFADRWRPKRTMIICDLLSALSIFVVLLALVYGGWKAIFFATLVSSILSQFSQPSGMKLFKLHVPESLMGMGMSMYQTMMSVFMVFGPILGTLIYFRFGIQVAIAIMGICFLLSAAALTLLPPDRKDRNSGQSSSVNISREMKLGIKYVTSKKIFMYMGAFFLAGGMGLGLISPLGIFLVTEQLGLSAESLQWFTSLNGIGMILGGIIAMGLSKHVPPQKLLLTGFIANALAVSVLGTVPVLSIALAAQFLSGLMVPFIHIACNTLILNQVEEAYVGRVNGILNPLFMGGMVLNMSFVGVIKEQLPLGAIYLIASGIFMIGVLAALPLAKMKLERRIHAAGLHHHH</sequence>
<evidence type="ECO:0000256" key="6">
    <source>
        <dbReference type="ARBA" id="ARBA00023136"/>
    </source>
</evidence>
<feature type="transmembrane region" description="Helical" evidence="7">
    <location>
        <begin position="383"/>
        <end position="405"/>
    </location>
</feature>
<feature type="transmembrane region" description="Helical" evidence="7">
    <location>
        <begin position="326"/>
        <end position="345"/>
    </location>
</feature>
<dbReference type="OrthoDB" id="2942684at2"/>
<dbReference type="Pfam" id="PF07690">
    <property type="entry name" value="MFS_1"/>
    <property type="match status" value="1"/>
</dbReference>
<dbReference type="PANTHER" id="PTHR43266">
    <property type="entry name" value="MACROLIDE-EFFLUX PROTEIN"/>
    <property type="match status" value="1"/>
</dbReference>
<keyword evidence="4 7" id="KW-0812">Transmembrane</keyword>
<feature type="transmembrane region" description="Helical" evidence="7">
    <location>
        <begin position="87"/>
        <end position="108"/>
    </location>
</feature>
<dbReference type="AlphaFoldDB" id="A0A5R9G6D1"/>
<protein>
    <submittedName>
        <fullName evidence="9">MFS transporter</fullName>
    </submittedName>
</protein>
<feature type="transmembrane region" description="Helical" evidence="7">
    <location>
        <begin position="267"/>
        <end position="285"/>
    </location>
</feature>
<dbReference type="SUPFAM" id="SSF103473">
    <property type="entry name" value="MFS general substrate transporter"/>
    <property type="match status" value="1"/>
</dbReference>
<dbReference type="InterPro" id="IPR036259">
    <property type="entry name" value="MFS_trans_sf"/>
</dbReference>
<feature type="transmembrane region" description="Helical" evidence="7">
    <location>
        <begin position="297"/>
        <end position="320"/>
    </location>
</feature>
<dbReference type="PRINTS" id="PR01988">
    <property type="entry name" value="EXPORTERBACE"/>
</dbReference>
<comment type="caution">
    <text evidence="9">The sequence shown here is derived from an EMBL/GenBank/DDBJ whole genome shotgun (WGS) entry which is preliminary data.</text>
</comment>
<keyword evidence="6 7" id="KW-0472">Membrane</keyword>
<evidence type="ECO:0000313" key="9">
    <source>
        <dbReference type="EMBL" id="TLS51942.1"/>
    </source>
</evidence>
<evidence type="ECO:0000259" key="8">
    <source>
        <dbReference type="PROSITE" id="PS50850"/>
    </source>
</evidence>
<evidence type="ECO:0000313" key="10">
    <source>
        <dbReference type="Proteomes" id="UP000309676"/>
    </source>
</evidence>
<evidence type="ECO:0000256" key="1">
    <source>
        <dbReference type="ARBA" id="ARBA00004651"/>
    </source>
</evidence>
<feature type="transmembrane region" description="Helical" evidence="7">
    <location>
        <begin position="20"/>
        <end position="43"/>
    </location>
</feature>
<evidence type="ECO:0000256" key="5">
    <source>
        <dbReference type="ARBA" id="ARBA00022989"/>
    </source>
</evidence>
<keyword evidence="5 7" id="KW-1133">Transmembrane helix</keyword>
<dbReference type="InterPro" id="IPR022324">
    <property type="entry name" value="Bacilysin_exporter_BacE_put"/>
</dbReference>
<evidence type="ECO:0000256" key="3">
    <source>
        <dbReference type="ARBA" id="ARBA00022475"/>
    </source>
</evidence>
<feature type="transmembrane region" description="Helical" evidence="7">
    <location>
        <begin position="178"/>
        <end position="197"/>
    </location>
</feature>
<dbReference type="GO" id="GO:0022857">
    <property type="term" value="F:transmembrane transporter activity"/>
    <property type="evidence" value="ECO:0007669"/>
    <property type="project" value="InterPro"/>
</dbReference>
<dbReference type="InterPro" id="IPR011701">
    <property type="entry name" value="MFS"/>
</dbReference>
<keyword evidence="10" id="KW-1185">Reference proteome</keyword>
<dbReference type="PROSITE" id="PS50850">
    <property type="entry name" value="MFS"/>
    <property type="match status" value="1"/>
</dbReference>
<keyword evidence="2" id="KW-0813">Transport</keyword>
<keyword evidence="3" id="KW-1003">Cell membrane</keyword>
<evidence type="ECO:0000256" key="7">
    <source>
        <dbReference type="SAM" id="Phobius"/>
    </source>
</evidence>
<feature type="transmembrane region" description="Helical" evidence="7">
    <location>
        <begin position="357"/>
        <end position="377"/>
    </location>
</feature>
<comment type="subcellular location">
    <subcellularLocation>
        <location evidence="1">Cell membrane</location>
        <topology evidence="1">Multi-pass membrane protein</topology>
    </subcellularLocation>
</comment>
<dbReference type="EMBL" id="VCIW01000007">
    <property type="protein sequence ID" value="TLS51942.1"/>
    <property type="molecule type" value="Genomic_DNA"/>
</dbReference>
<dbReference type="RefSeq" id="WP_138194580.1">
    <property type="nucleotide sequence ID" value="NZ_VCIW01000007.1"/>
</dbReference>
<evidence type="ECO:0000256" key="2">
    <source>
        <dbReference type="ARBA" id="ARBA00022448"/>
    </source>
</evidence>
<dbReference type="PANTHER" id="PTHR43266:SF8">
    <property type="entry name" value="MACROLIDE-EFFLUX PROTEIN"/>
    <property type="match status" value="1"/>
</dbReference>
<reference evidence="9 10" key="1">
    <citation type="submission" date="2019-05" db="EMBL/GenBank/DDBJ databases">
        <authorList>
            <person name="Narsing Rao M.P."/>
            <person name="Li W.J."/>
        </authorList>
    </citation>
    <scope>NUCLEOTIDE SEQUENCE [LARGE SCALE GENOMIC DNA]</scope>
    <source>
        <strain evidence="9 10">SYSU_K30003</strain>
    </source>
</reference>
<accession>A0A5R9G6D1</accession>